<dbReference type="Pfam" id="PF01523">
    <property type="entry name" value="PmbA_TldD_1st"/>
    <property type="match status" value="1"/>
</dbReference>
<evidence type="ECO:0000313" key="11">
    <source>
        <dbReference type="Proteomes" id="UP000316217"/>
    </source>
</evidence>
<keyword evidence="4" id="KW-0482">Metalloprotease</keyword>
<dbReference type="InterPro" id="IPR045569">
    <property type="entry name" value="Metalloprtase-TldD/E_C"/>
</dbReference>
<evidence type="ECO:0000259" key="6">
    <source>
        <dbReference type="Pfam" id="PF19289"/>
    </source>
</evidence>
<dbReference type="Pfam" id="PF19289">
    <property type="entry name" value="PmbA_TldD_3rd"/>
    <property type="match status" value="1"/>
</dbReference>
<comment type="similarity">
    <text evidence="1">Belongs to the peptidase U62 family.</text>
</comment>
<dbReference type="GO" id="GO:0006508">
    <property type="term" value="P:proteolysis"/>
    <property type="evidence" value="ECO:0007669"/>
    <property type="project" value="UniProtKB-KW"/>
</dbReference>
<evidence type="ECO:0000259" key="7">
    <source>
        <dbReference type="Pfam" id="PF19290"/>
    </source>
</evidence>
<evidence type="ECO:0000259" key="5">
    <source>
        <dbReference type="Pfam" id="PF01523"/>
    </source>
</evidence>
<dbReference type="InterPro" id="IPR051463">
    <property type="entry name" value="Peptidase_U62_metallo"/>
</dbReference>
<dbReference type="Proteomes" id="UP000316217">
    <property type="component" value="Unassembled WGS sequence"/>
</dbReference>
<dbReference type="Gene3D" id="3.30.2290.10">
    <property type="entry name" value="PmbA/TldD superfamily"/>
    <property type="match status" value="1"/>
</dbReference>
<evidence type="ECO:0000256" key="3">
    <source>
        <dbReference type="ARBA" id="ARBA00022801"/>
    </source>
</evidence>
<evidence type="ECO:0000256" key="2">
    <source>
        <dbReference type="ARBA" id="ARBA00022670"/>
    </source>
</evidence>
<keyword evidence="2" id="KW-0645">Protease</keyword>
<keyword evidence="10" id="KW-1185">Reference proteome</keyword>
<gene>
    <name evidence="8" type="ORF">D6D85_05225</name>
    <name evidence="9" type="ORF">EF810_02615</name>
</gene>
<evidence type="ECO:0000256" key="4">
    <source>
        <dbReference type="ARBA" id="ARBA00023049"/>
    </source>
</evidence>
<evidence type="ECO:0000313" key="9">
    <source>
        <dbReference type="EMBL" id="RZN62466.1"/>
    </source>
</evidence>
<dbReference type="GO" id="GO:0005829">
    <property type="term" value="C:cytosol"/>
    <property type="evidence" value="ECO:0007669"/>
    <property type="project" value="TreeGrafter"/>
</dbReference>
<reference evidence="9 11" key="2">
    <citation type="journal article" date="2019" name="Nat. Microbiol.">
        <title>Wide diversity of methane and short-chain alkane metabolisms in uncultured archaea.</title>
        <authorList>
            <person name="Borrel G."/>
            <person name="Adam P.S."/>
            <person name="McKay L.J."/>
            <person name="Chen L.X."/>
            <person name="Sierra-Garcia I.N."/>
            <person name="Sieber C.M."/>
            <person name="Letourneur Q."/>
            <person name="Ghozlane A."/>
            <person name="Andersen G.L."/>
            <person name="Li W.J."/>
            <person name="Hallam S.J."/>
            <person name="Muyzer G."/>
            <person name="de Oliveira V.M."/>
            <person name="Inskeep W.P."/>
            <person name="Banfield J.F."/>
            <person name="Gribaldo S."/>
        </authorList>
    </citation>
    <scope>NUCLEOTIDE SEQUENCE [LARGE SCALE GENOMIC DNA]</scope>
    <source>
        <strain evidence="9">NM4</strain>
    </source>
</reference>
<dbReference type="Proteomes" id="UP000277582">
    <property type="component" value="Unassembled WGS sequence"/>
</dbReference>
<dbReference type="InterPro" id="IPR035068">
    <property type="entry name" value="TldD/PmbA_N"/>
</dbReference>
<dbReference type="EMBL" id="RCOS01000066">
    <property type="protein sequence ID" value="RSN75938.1"/>
    <property type="molecule type" value="Genomic_DNA"/>
</dbReference>
<dbReference type="PANTHER" id="PTHR30624:SF11">
    <property type="entry name" value="ZINC-DEPENDENT PROTEASE, TLDD_PMBA FAMILY"/>
    <property type="match status" value="1"/>
</dbReference>
<proteinExistence type="inferred from homology"/>
<feature type="domain" description="Metalloprotease TldD/E N-terminal" evidence="5">
    <location>
        <begin position="19"/>
        <end position="79"/>
    </location>
</feature>
<dbReference type="PIRSF" id="PIRSF004919">
    <property type="entry name" value="TldD"/>
    <property type="match status" value="1"/>
</dbReference>
<name>A0A3R9PKI6_9CREN</name>
<evidence type="ECO:0000313" key="10">
    <source>
        <dbReference type="Proteomes" id="UP000277582"/>
    </source>
</evidence>
<dbReference type="OrthoDB" id="98233at2157"/>
<dbReference type="Pfam" id="PF19290">
    <property type="entry name" value="PmbA_TldD_2nd"/>
    <property type="match status" value="1"/>
</dbReference>
<dbReference type="SUPFAM" id="SSF111283">
    <property type="entry name" value="Putative modulator of DNA gyrase, PmbA/TldD"/>
    <property type="match status" value="1"/>
</dbReference>
<dbReference type="PANTHER" id="PTHR30624">
    <property type="entry name" value="UNCHARACTERIZED PROTEIN TLDD AND PMBA"/>
    <property type="match status" value="1"/>
</dbReference>
<sequence length="465" mass="51380">MDLFHIAEALIQEASYPYAEVRVQINDQEFIWLRNGELEAYGTGSMGGISARVLVDGGLGFASTSSEKKAKQIMELAAKNSRAASRKGKVSLSEERFERAEFRVPTVRDPWDVPTEEKIELLKSIDSIAREEGIVARSIMMNISKEITYFLNNEGASVRGEIPRISISMMLTHVSGQNSTQEFESKGGSGGFEIINSWRLEDFMKEISKSMKERLEKGVPAPKGKMDVVIGPPISGLVAHESTGHPYEADRVLGREAAQAGESFVTRDMLGTRIGSELVSVADDPTIEGSYGFYLYDFEGVKARRRILMKNGIINEFLHNRETASIFGIKSNGAARASDFNREPIVRMSNTFIMPGDSRVDELIEDVSEGVYIKRFMEWNIDDRRYNQRYVGSEAYMIRGGRIAEIVLKPVLEVTTPSFYSSVDGVGKDLEFQAATCGKGDPAQGVPVWTGGPTIRLRGVGLGGI</sequence>
<accession>A0A3R9PKI6</accession>
<dbReference type="InterPro" id="IPR002510">
    <property type="entry name" value="Metalloprtase-TldD/E_N"/>
</dbReference>
<comment type="caution">
    <text evidence="8">The sequence shown here is derived from an EMBL/GenBank/DDBJ whole genome shotgun (WGS) entry which is preliminary data.</text>
</comment>
<dbReference type="GO" id="GO:0008237">
    <property type="term" value="F:metallopeptidase activity"/>
    <property type="evidence" value="ECO:0007669"/>
    <property type="project" value="UniProtKB-KW"/>
</dbReference>
<evidence type="ECO:0000256" key="1">
    <source>
        <dbReference type="ARBA" id="ARBA00005836"/>
    </source>
</evidence>
<dbReference type="InterPro" id="IPR036059">
    <property type="entry name" value="TldD/PmbA_sf"/>
</dbReference>
<organism evidence="8 10">
    <name type="scientific">Candidatus Methanodesulfokora washburnensis</name>
    <dbReference type="NCBI Taxonomy" id="2478471"/>
    <lineage>
        <taxon>Archaea</taxon>
        <taxon>Thermoproteota</taxon>
        <taxon>Candidatus Korarchaeia</taxon>
        <taxon>Candidatus Korarchaeia incertae sedis</taxon>
        <taxon>Candidatus Methanodesulfokora</taxon>
    </lineage>
</organism>
<protein>
    <submittedName>
        <fullName evidence="8">TldD/PmbA family protein</fullName>
    </submittedName>
</protein>
<dbReference type="AlphaFoldDB" id="A0A3R9PKI6"/>
<feature type="domain" description="Metalloprotease TldD/E central" evidence="7">
    <location>
        <begin position="109"/>
        <end position="214"/>
    </location>
</feature>
<evidence type="ECO:0000313" key="8">
    <source>
        <dbReference type="EMBL" id="RSN75938.1"/>
    </source>
</evidence>
<reference evidence="8 10" key="1">
    <citation type="submission" date="2018-10" db="EMBL/GenBank/DDBJ databases">
        <title>Co-occurring genomic capacity for anaerobic methane metabolism and dissimilatory sulfite reduction discovered in the Korarchaeota.</title>
        <authorList>
            <person name="Mckay L.J."/>
            <person name="Dlakic M."/>
            <person name="Fields M.W."/>
            <person name="Delmont T.O."/>
            <person name="Eren A.M."/>
            <person name="Jay Z.J."/>
            <person name="Klingelsmith K.B."/>
            <person name="Rusch D.B."/>
            <person name="Inskeep W.P."/>
        </authorList>
    </citation>
    <scope>NUCLEOTIDE SEQUENCE [LARGE SCALE GENOMIC DNA]</scope>
    <source>
        <strain evidence="8 10">MDKW</strain>
    </source>
</reference>
<dbReference type="InterPro" id="IPR025502">
    <property type="entry name" value="TldD"/>
</dbReference>
<dbReference type="InterPro" id="IPR045570">
    <property type="entry name" value="Metalloprtase-TldD/E_cen_dom"/>
</dbReference>
<dbReference type="EMBL" id="RXII01000046">
    <property type="protein sequence ID" value="RZN62466.1"/>
    <property type="molecule type" value="Genomic_DNA"/>
</dbReference>
<dbReference type="RefSeq" id="WP_125670976.1">
    <property type="nucleotide sequence ID" value="NZ_RCOS01000066.1"/>
</dbReference>
<feature type="domain" description="Metalloprotease TldD/E C-terminal" evidence="6">
    <location>
        <begin position="224"/>
        <end position="464"/>
    </location>
</feature>
<keyword evidence="3" id="KW-0378">Hydrolase</keyword>